<dbReference type="InterPro" id="IPR043137">
    <property type="entry name" value="GGT_ssub_C"/>
</dbReference>
<evidence type="ECO:0008006" key="3">
    <source>
        <dbReference type="Google" id="ProtNLM"/>
    </source>
</evidence>
<dbReference type="Pfam" id="PF01019">
    <property type="entry name" value="G_glu_transpept"/>
    <property type="match status" value="1"/>
</dbReference>
<sequence>MSEKQNMKPKVATDFIKFNSRRSTVYSTKGMVASSQALANHAGIKVLSKGGNCVDAAIAVSAALCVVEPGSTGIGGDCFSLYYKRETKEVHGLNGTGRSAKNLTIQDICDCYNNGQPMKRIPPESVLTVNVPGAVAGWVDSFEKWGSGNVTLEEILEPATSLAEEGFPVCDIASRLWQSAEDKLKKQNPDSKIIENMFLFGNAAPKEGDFVTNKPLAEAFRVIAKGGKDGFYKGPIAEAIIRETSSRDHKLDLNDLATHTSTVVNPIKTQFQDYKVWEIPPNGQGLVALLALGIIQQLHKSGKIDLYKLKHNSAEYFHVLIEATKIAFYDSDEYVTDPEFSKIPLDDLLSESYLQERAELFNKDKILDSSVIKHGVPNPKYKSDTVYLAVTDSNGDACSFINSVYDDFGSGIAVPDYGFCLHNRGANFNLTPELQNCFEGGKRPYHTIIPSLITNVEDDSLFAAFGNMGGYMQPVGQVQHVLNLCIFGFTPQQLIDLPRFCLNATKDKIDSDRGRGSDGPVSTAVTEVALEDGIDSSVVEELSKLGHTTKVVTGYNRKIFGRAQIIQDASKDGQLIYAAGSDLRGDGAATPFF</sequence>
<dbReference type="PANTHER" id="PTHR43881">
    <property type="entry name" value="GAMMA-GLUTAMYLTRANSPEPTIDASE (AFU_ORTHOLOGUE AFUA_4G13580)"/>
    <property type="match status" value="1"/>
</dbReference>
<reference evidence="1 2" key="1">
    <citation type="submission" date="2015-11" db="EMBL/GenBank/DDBJ databases">
        <title>The genome of Debaryomyces fabryi.</title>
        <authorList>
            <person name="Tafer H."/>
            <person name="Lopandic K."/>
        </authorList>
    </citation>
    <scope>NUCLEOTIDE SEQUENCE [LARGE SCALE GENOMIC DNA]</scope>
    <source>
        <strain evidence="1 2">CBS 789</strain>
    </source>
</reference>
<dbReference type="InterPro" id="IPR043138">
    <property type="entry name" value="GGT_lsub"/>
</dbReference>
<name>A0A0V1Q4U9_9ASCO</name>
<keyword evidence="2" id="KW-1185">Reference proteome</keyword>
<dbReference type="Proteomes" id="UP000054251">
    <property type="component" value="Unassembled WGS sequence"/>
</dbReference>
<protein>
    <recommendedName>
        <fullName evidence="3">Gamma-glutamyltransferase</fullName>
    </recommendedName>
</protein>
<dbReference type="OrthoDB" id="2015213at2759"/>
<dbReference type="GeneID" id="26837655"/>
<comment type="caution">
    <text evidence="1">The sequence shown here is derived from an EMBL/GenBank/DDBJ whole genome shotgun (WGS) entry which is preliminary data.</text>
</comment>
<evidence type="ECO:0000313" key="2">
    <source>
        <dbReference type="Proteomes" id="UP000054251"/>
    </source>
</evidence>
<evidence type="ECO:0000313" key="1">
    <source>
        <dbReference type="EMBL" id="KSA03507.1"/>
    </source>
</evidence>
<dbReference type="AlphaFoldDB" id="A0A0V1Q4U9"/>
<dbReference type="SUPFAM" id="SSF56235">
    <property type="entry name" value="N-terminal nucleophile aminohydrolases (Ntn hydrolases)"/>
    <property type="match status" value="1"/>
</dbReference>
<dbReference type="InterPro" id="IPR052896">
    <property type="entry name" value="GGT-like_enzyme"/>
</dbReference>
<organism evidence="1 2">
    <name type="scientific">Debaryomyces fabryi</name>
    <dbReference type="NCBI Taxonomy" id="58627"/>
    <lineage>
        <taxon>Eukaryota</taxon>
        <taxon>Fungi</taxon>
        <taxon>Dikarya</taxon>
        <taxon>Ascomycota</taxon>
        <taxon>Saccharomycotina</taxon>
        <taxon>Pichiomycetes</taxon>
        <taxon>Debaryomycetaceae</taxon>
        <taxon>Debaryomyces</taxon>
    </lineage>
</organism>
<dbReference type="Gene3D" id="3.60.20.40">
    <property type="match status" value="1"/>
</dbReference>
<dbReference type="Gene3D" id="1.10.246.130">
    <property type="match status" value="1"/>
</dbReference>
<gene>
    <name evidence="1" type="ORF">AC631_00646</name>
</gene>
<dbReference type="RefSeq" id="XP_015469609.1">
    <property type="nucleotide sequence ID" value="XM_015609476.1"/>
</dbReference>
<accession>A0A0V1Q4U9</accession>
<dbReference type="InterPro" id="IPR029055">
    <property type="entry name" value="Ntn_hydrolases_N"/>
</dbReference>
<dbReference type="EMBL" id="LMYN01000008">
    <property type="protein sequence ID" value="KSA03507.1"/>
    <property type="molecule type" value="Genomic_DNA"/>
</dbReference>
<dbReference type="PRINTS" id="PR01210">
    <property type="entry name" value="GGTRANSPTASE"/>
</dbReference>
<proteinExistence type="predicted"/>
<dbReference type="PANTHER" id="PTHR43881:SF1">
    <property type="entry name" value="GAMMA-GLUTAMYLTRANSPEPTIDASE (AFU_ORTHOLOGUE AFUA_4G13580)"/>
    <property type="match status" value="1"/>
</dbReference>